<evidence type="ECO:0000313" key="2">
    <source>
        <dbReference type="Proteomes" id="UP001152795"/>
    </source>
</evidence>
<sequence length="231" mass="26506">MQALGLFARPAILGRTNKSTVVLEKIVKENSLNRTGAVNFNNYGKQDSVGFSPCSDKFMDNFLLYVYVHNYFVTAKKTYTEVGHVNKLVSDLRLTKLSTTYRNLRFSVRRGLLQCSRVPTDRRVQDQKHLPKTKDIDVTMEYSGSFDKDEVIHNLTTNEGFRMQGCTVDANRTILDNSDQVGNYMETVQGVTTRCKIYNKRWRARAYEKPLGSIERTGYAKRALVWPRLAI</sequence>
<name>A0A7D9LWE8_PARCT</name>
<protein>
    <submittedName>
        <fullName evidence="1">Uncharacterized protein</fullName>
    </submittedName>
</protein>
<evidence type="ECO:0000313" key="1">
    <source>
        <dbReference type="EMBL" id="CAB4041327.1"/>
    </source>
</evidence>
<dbReference type="EMBL" id="CACRXK020028138">
    <property type="protein sequence ID" value="CAB4041327.1"/>
    <property type="molecule type" value="Genomic_DNA"/>
</dbReference>
<keyword evidence="2" id="KW-1185">Reference proteome</keyword>
<proteinExistence type="predicted"/>
<dbReference type="Proteomes" id="UP001152795">
    <property type="component" value="Unassembled WGS sequence"/>
</dbReference>
<accession>A0A7D9LWE8</accession>
<comment type="caution">
    <text evidence="1">The sequence shown here is derived from an EMBL/GenBank/DDBJ whole genome shotgun (WGS) entry which is preliminary data.</text>
</comment>
<dbReference type="AlphaFoldDB" id="A0A7D9LWE8"/>
<organism evidence="1 2">
    <name type="scientific">Paramuricea clavata</name>
    <name type="common">Red gorgonian</name>
    <name type="synonym">Violescent sea-whip</name>
    <dbReference type="NCBI Taxonomy" id="317549"/>
    <lineage>
        <taxon>Eukaryota</taxon>
        <taxon>Metazoa</taxon>
        <taxon>Cnidaria</taxon>
        <taxon>Anthozoa</taxon>
        <taxon>Octocorallia</taxon>
        <taxon>Malacalcyonacea</taxon>
        <taxon>Plexauridae</taxon>
        <taxon>Paramuricea</taxon>
    </lineage>
</organism>
<reference evidence="1" key="1">
    <citation type="submission" date="2020-04" db="EMBL/GenBank/DDBJ databases">
        <authorList>
            <person name="Alioto T."/>
            <person name="Alioto T."/>
            <person name="Gomez Garrido J."/>
        </authorList>
    </citation>
    <scope>NUCLEOTIDE SEQUENCE</scope>
    <source>
        <strain evidence="1">A484AB</strain>
    </source>
</reference>
<gene>
    <name evidence="1" type="ORF">PACLA_8A058919</name>
</gene>